<accession>A0A7J6NI80</accession>
<dbReference type="Proteomes" id="UP000541610">
    <property type="component" value="Unassembled WGS sequence"/>
</dbReference>
<dbReference type="OrthoDB" id="147332at2759"/>
<sequence length="217" mass="24426">SSSSSSSSSAVKEDTRGTSRAQGNLLVRKYVSWLAMDQETDILRCELCDTSDRNDGGARWNLKELAVPVLEASLSQHAKTVGHVWALSQKEGALRKCKEKDEPSCPIKYDIQNSDFFQFKQFFGRGRPTEIPAEFFEINTAFYSHSSHAKSTTGQLPMLPSSAPRWPDVFRSTTGEAHKDRKDVGVNKLIKKHDKSTHVCKSCKNSVTNQNKYCNYW</sequence>
<evidence type="ECO:0000313" key="1">
    <source>
        <dbReference type="EMBL" id="KAF4683569.1"/>
    </source>
</evidence>
<feature type="non-terminal residue" evidence="1">
    <location>
        <position position="217"/>
    </location>
</feature>
<dbReference type="AlphaFoldDB" id="A0A7J6NI80"/>
<name>A0A7J6NI80_PEROL</name>
<proteinExistence type="predicted"/>
<reference evidence="1 2" key="1">
    <citation type="submission" date="2020-04" db="EMBL/GenBank/DDBJ databases">
        <title>Perkinsus olseni comparative genomics.</title>
        <authorList>
            <person name="Bogema D.R."/>
        </authorList>
    </citation>
    <scope>NUCLEOTIDE SEQUENCE [LARGE SCALE GENOMIC DNA]</scope>
    <source>
        <strain evidence="1">00978-12</strain>
    </source>
</reference>
<gene>
    <name evidence="1" type="ORF">FOZ60_008927</name>
</gene>
<evidence type="ECO:0000313" key="2">
    <source>
        <dbReference type="Proteomes" id="UP000541610"/>
    </source>
</evidence>
<protein>
    <submittedName>
        <fullName evidence="1">Uncharacterized protein</fullName>
    </submittedName>
</protein>
<comment type="caution">
    <text evidence="1">The sequence shown here is derived from an EMBL/GenBank/DDBJ whole genome shotgun (WGS) entry which is preliminary data.</text>
</comment>
<dbReference type="EMBL" id="JABANP010000359">
    <property type="protein sequence ID" value="KAF4683569.1"/>
    <property type="molecule type" value="Genomic_DNA"/>
</dbReference>
<organism evidence="1 2">
    <name type="scientific">Perkinsus olseni</name>
    <name type="common">Perkinsus atlanticus</name>
    <dbReference type="NCBI Taxonomy" id="32597"/>
    <lineage>
        <taxon>Eukaryota</taxon>
        <taxon>Sar</taxon>
        <taxon>Alveolata</taxon>
        <taxon>Perkinsozoa</taxon>
        <taxon>Perkinsea</taxon>
        <taxon>Perkinsida</taxon>
        <taxon>Perkinsidae</taxon>
        <taxon>Perkinsus</taxon>
    </lineage>
</organism>